<organism evidence="1 2">
    <name type="scientific">Janthinobacterium lividum</name>
    <dbReference type="NCBI Taxonomy" id="29581"/>
    <lineage>
        <taxon>Bacteria</taxon>
        <taxon>Pseudomonadati</taxon>
        <taxon>Pseudomonadota</taxon>
        <taxon>Betaproteobacteria</taxon>
        <taxon>Burkholderiales</taxon>
        <taxon>Oxalobacteraceae</taxon>
        <taxon>Janthinobacterium</taxon>
    </lineage>
</organism>
<evidence type="ECO:0000313" key="1">
    <source>
        <dbReference type="EMBL" id="TNC76610.1"/>
    </source>
</evidence>
<dbReference type="EMBL" id="VDGE01000004">
    <property type="protein sequence ID" value="TNC76610.1"/>
    <property type="molecule type" value="Genomic_DNA"/>
</dbReference>
<dbReference type="Proteomes" id="UP000305681">
    <property type="component" value="Unassembled WGS sequence"/>
</dbReference>
<dbReference type="AlphaFoldDB" id="A0A5C4NRQ6"/>
<proteinExistence type="predicted"/>
<name>A0A5C4NRQ6_9BURK</name>
<accession>A0A5C4NRQ6</accession>
<reference evidence="1 2" key="1">
    <citation type="submission" date="2019-06" db="EMBL/GenBank/DDBJ databases">
        <title>Genome sequence of Janthinobacterium lividum UCD_MED1.</title>
        <authorList>
            <person name="De Leon M.E."/>
            <person name="Jospin G."/>
        </authorList>
    </citation>
    <scope>NUCLEOTIDE SEQUENCE [LARGE SCALE GENOMIC DNA]</scope>
    <source>
        <strain evidence="1 2">UCD_MED1</strain>
    </source>
</reference>
<sequence>MPARQYLSIQYFLSRGDVFALPARHRRALYLCIHLCLAAVLCGCATARPELAQVRALAAGTDALTAFSELSQRHVDSYQRARPYLSPAEDARERLLDAQRRATQADAARLAQAVRLYLQALGRLADADAYDVRPELAGAGAAIRAWPGSGIDDRHVSAYTQLLQQLSRLSSAASQQAHLAQVLHDGDAPLQALLAALDSLLALYDKSGDNERDMVLGLLDVEIAYADTPQQRLLAVLAKNMQQNKTEEYRLAGLRHTLARRQLAALGREHAQLAAALTTTTEAQWTDR</sequence>
<protein>
    <submittedName>
        <fullName evidence="1">Uncharacterized protein</fullName>
    </submittedName>
</protein>
<comment type="caution">
    <text evidence="1">The sequence shown here is derived from an EMBL/GenBank/DDBJ whole genome shotgun (WGS) entry which is preliminary data.</text>
</comment>
<dbReference type="RefSeq" id="WP_139090937.1">
    <property type="nucleotide sequence ID" value="NZ_VDGE01000004.1"/>
</dbReference>
<evidence type="ECO:0000313" key="2">
    <source>
        <dbReference type="Proteomes" id="UP000305681"/>
    </source>
</evidence>
<gene>
    <name evidence="1" type="ORF">FHI69_13710</name>
</gene>